<organism evidence="2 3">
    <name type="scientific">Methanocorpusculum labreanum (strain ATCC 43576 / DSM 4855 / Z)</name>
    <dbReference type="NCBI Taxonomy" id="410358"/>
    <lineage>
        <taxon>Archaea</taxon>
        <taxon>Methanobacteriati</taxon>
        <taxon>Methanobacteriota</taxon>
        <taxon>Stenosarchaea group</taxon>
        <taxon>Methanomicrobia</taxon>
        <taxon>Methanomicrobiales</taxon>
        <taxon>Methanocorpusculaceae</taxon>
        <taxon>Methanocorpusculum</taxon>
    </lineage>
</organism>
<dbReference type="RefSeq" id="WP_011833135.1">
    <property type="nucleotide sequence ID" value="NC_008942.1"/>
</dbReference>
<dbReference type="HOGENOM" id="CLU_131496_11_0_2"/>
<evidence type="ECO:0000313" key="3">
    <source>
        <dbReference type="Proteomes" id="UP000000365"/>
    </source>
</evidence>
<dbReference type="SUPFAM" id="SSF54909">
    <property type="entry name" value="Dimeric alpha+beta barrel"/>
    <property type="match status" value="1"/>
</dbReference>
<proteinExistence type="predicted"/>
<dbReference type="Proteomes" id="UP000000365">
    <property type="component" value="Chromosome"/>
</dbReference>
<dbReference type="STRING" id="410358.Mlab_0763"/>
<evidence type="ECO:0000313" key="2">
    <source>
        <dbReference type="EMBL" id="ABN06934.1"/>
    </source>
</evidence>
<protein>
    <submittedName>
        <fullName evidence="2">Antibiotic biosynthesis monooxygenase</fullName>
    </submittedName>
</protein>
<name>A2SRH8_METLZ</name>
<dbReference type="InterPro" id="IPR011008">
    <property type="entry name" value="Dimeric_a/b-barrel"/>
</dbReference>
<dbReference type="KEGG" id="mla:Mlab_0763"/>
<keyword evidence="2" id="KW-0503">Monooxygenase</keyword>
<feature type="domain" description="ABM" evidence="1">
    <location>
        <begin position="2"/>
        <end position="91"/>
    </location>
</feature>
<dbReference type="GO" id="GO:0004497">
    <property type="term" value="F:monooxygenase activity"/>
    <property type="evidence" value="ECO:0007669"/>
    <property type="project" value="UniProtKB-KW"/>
</dbReference>
<reference evidence="2 3" key="1">
    <citation type="journal article" date="2009" name="Stand. Genomic Sci.">
        <title>Complete genome sequence of Methanocorpusculum labreanum type strain Z.</title>
        <authorList>
            <person name="Anderson I.J."/>
            <person name="Sieprawska-Lupa M."/>
            <person name="Goltsman E."/>
            <person name="Lapidus A."/>
            <person name="Copeland A."/>
            <person name="Glavina Del Rio T."/>
            <person name="Tice H."/>
            <person name="Dalin E."/>
            <person name="Barry K."/>
            <person name="Pitluck S."/>
            <person name="Hauser L."/>
            <person name="Land M."/>
            <person name="Lucas S."/>
            <person name="Richardson P."/>
            <person name="Whitman W.B."/>
            <person name="Kyrpides N.C."/>
        </authorList>
    </citation>
    <scope>NUCLEOTIDE SEQUENCE [LARGE SCALE GENOMIC DNA]</scope>
    <source>
        <strain evidence="3">ATCC 43576 / DSM 4855 / Z</strain>
    </source>
</reference>
<dbReference type="InterPro" id="IPR050744">
    <property type="entry name" value="AI-2_Isomerase_LsrG"/>
</dbReference>
<sequence length="95" mass="10963">MITIIAKCTAKKEFVDDLLELALELVQFSRKEEGNVSYDFYQDITFPEKFTFIECWKDSAAIDSHNATPHFNHFVEKTGRIFAGPLDVALFRKLT</sequence>
<dbReference type="Pfam" id="PF03992">
    <property type="entry name" value="ABM"/>
    <property type="match status" value="1"/>
</dbReference>
<dbReference type="AlphaFoldDB" id="A2SRH8"/>
<dbReference type="EMBL" id="CP000559">
    <property type="protein sequence ID" value="ABN06934.1"/>
    <property type="molecule type" value="Genomic_DNA"/>
</dbReference>
<dbReference type="Gene3D" id="3.30.70.100">
    <property type="match status" value="1"/>
</dbReference>
<keyword evidence="3" id="KW-1185">Reference proteome</keyword>
<dbReference type="eggNOG" id="arCOG04806">
    <property type="taxonomic scope" value="Archaea"/>
</dbReference>
<dbReference type="PROSITE" id="PS51725">
    <property type="entry name" value="ABM"/>
    <property type="match status" value="1"/>
</dbReference>
<evidence type="ECO:0000259" key="1">
    <source>
        <dbReference type="PROSITE" id="PS51725"/>
    </source>
</evidence>
<dbReference type="PANTHER" id="PTHR33336:SF15">
    <property type="entry name" value="ABM DOMAIN-CONTAINING PROTEIN"/>
    <property type="match status" value="1"/>
</dbReference>
<gene>
    <name evidence="2" type="ordered locus">Mlab_0763</name>
</gene>
<dbReference type="GeneID" id="4795199"/>
<dbReference type="PANTHER" id="PTHR33336">
    <property type="entry name" value="QUINOL MONOOXYGENASE YGIN-RELATED"/>
    <property type="match status" value="1"/>
</dbReference>
<keyword evidence="2" id="KW-0560">Oxidoreductase</keyword>
<dbReference type="OrthoDB" id="8931at2157"/>
<accession>A2SRH8</accession>
<dbReference type="InterPro" id="IPR007138">
    <property type="entry name" value="ABM_dom"/>
</dbReference>